<feature type="domain" description="SnoaL-like" evidence="2">
    <location>
        <begin position="12"/>
        <end position="152"/>
    </location>
</feature>
<gene>
    <name evidence="3" type="ORF">ETD86_03190</name>
</gene>
<name>A0A5S4FWA4_9ACTN</name>
<evidence type="ECO:0000313" key="4">
    <source>
        <dbReference type="Proteomes" id="UP000309128"/>
    </source>
</evidence>
<dbReference type="InterPro" id="IPR037401">
    <property type="entry name" value="SnoaL-like"/>
</dbReference>
<dbReference type="SUPFAM" id="SSF54427">
    <property type="entry name" value="NTF2-like"/>
    <property type="match status" value="1"/>
</dbReference>
<accession>A0A5S4FWA4</accession>
<keyword evidence="4" id="KW-1185">Reference proteome</keyword>
<comment type="caution">
    <text evidence="3">The sequence shown here is derived from an EMBL/GenBank/DDBJ whole genome shotgun (WGS) entry which is preliminary data.</text>
</comment>
<evidence type="ECO:0000313" key="3">
    <source>
        <dbReference type="EMBL" id="TMR24943.1"/>
    </source>
</evidence>
<dbReference type="Pfam" id="PF13577">
    <property type="entry name" value="SnoaL_4"/>
    <property type="match status" value="1"/>
</dbReference>
<sequence>MSDLAEVIRRVERLEAVHEIENLMGRYEFYHSAYRDEMIPPMFADRDDLMVEMPFGTFLGRDAALRVWAGVSAEDAPPRDLTGEYVEHLLTTPVIEVARDGLTAKAAWISPGAEAHHFGWEDGNPLRGFWYWGRYAADFIRQNGVWKIWHMTLSTTFTTDYNSSYTDVEAKLSEPPIPSGPHGPDAPPRRQVTYSPTWDPRALELAPEPYDTFPGA</sequence>
<dbReference type="EMBL" id="VCKY01000006">
    <property type="protein sequence ID" value="TMR24943.1"/>
    <property type="molecule type" value="Genomic_DNA"/>
</dbReference>
<protein>
    <submittedName>
        <fullName evidence="3">Nuclear transport factor 2 family protein</fullName>
    </submittedName>
</protein>
<organism evidence="3 4">
    <name type="scientific">Nonomuraea turkmeniaca</name>
    <dbReference type="NCBI Taxonomy" id="103838"/>
    <lineage>
        <taxon>Bacteria</taxon>
        <taxon>Bacillati</taxon>
        <taxon>Actinomycetota</taxon>
        <taxon>Actinomycetes</taxon>
        <taxon>Streptosporangiales</taxon>
        <taxon>Streptosporangiaceae</taxon>
        <taxon>Nonomuraea</taxon>
    </lineage>
</organism>
<dbReference type="Gene3D" id="3.10.450.50">
    <property type="match status" value="1"/>
</dbReference>
<reference evidence="3 4" key="1">
    <citation type="submission" date="2019-05" db="EMBL/GenBank/DDBJ databases">
        <title>Draft genome sequence of Nonomuraea turkmeniaca DSM 43926.</title>
        <authorList>
            <person name="Saricaoglu S."/>
            <person name="Isik K."/>
        </authorList>
    </citation>
    <scope>NUCLEOTIDE SEQUENCE [LARGE SCALE GENOMIC DNA]</scope>
    <source>
        <strain evidence="3 4">DSM 43926</strain>
    </source>
</reference>
<evidence type="ECO:0000259" key="2">
    <source>
        <dbReference type="Pfam" id="PF13577"/>
    </source>
</evidence>
<dbReference type="RefSeq" id="WP_138664555.1">
    <property type="nucleotide sequence ID" value="NZ_VCKY01000006.1"/>
</dbReference>
<dbReference type="InterPro" id="IPR032710">
    <property type="entry name" value="NTF2-like_dom_sf"/>
</dbReference>
<feature type="region of interest" description="Disordered" evidence="1">
    <location>
        <begin position="172"/>
        <end position="199"/>
    </location>
</feature>
<dbReference type="AlphaFoldDB" id="A0A5S4FWA4"/>
<dbReference type="OrthoDB" id="8217881at2"/>
<dbReference type="Proteomes" id="UP000309128">
    <property type="component" value="Unassembled WGS sequence"/>
</dbReference>
<evidence type="ECO:0000256" key="1">
    <source>
        <dbReference type="SAM" id="MobiDB-lite"/>
    </source>
</evidence>
<feature type="compositionally biased region" description="Pro residues" evidence="1">
    <location>
        <begin position="175"/>
        <end position="186"/>
    </location>
</feature>
<proteinExistence type="predicted"/>